<evidence type="ECO:0008006" key="4">
    <source>
        <dbReference type="Google" id="ProtNLM"/>
    </source>
</evidence>
<proteinExistence type="predicted"/>
<accession>A0A2M7V3G4</accession>
<dbReference type="EMBL" id="PFPI01000037">
    <property type="protein sequence ID" value="PIZ93017.1"/>
    <property type="molecule type" value="Genomic_DNA"/>
</dbReference>
<evidence type="ECO:0000256" key="1">
    <source>
        <dbReference type="SAM" id="SignalP"/>
    </source>
</evidence>
<sequence>MKKNSLILLSVVASLVTLGIGCTKTDINNFDEDTLSFTERNNQMYVSVVVMPGVKIVTTTVATKNATKVSTEINTTTVETEDYGAAFNIYEKSGYRLQFVGCSGNPGYMTMKLGVTFMIDNRDNESHEIAIASNIYKLDAYDFAIVTIQKAGDFNITCDGGGAAHVLIQN</sequence>
<evidence type="ECO:0000313" key="2">
    <source>
        <dbReference type="EMBL" id="PIZ93017.1"/>
    </source>
</evidence>
<dbReference type="PROSITE" id="PS51257">
    <property type="entry name" value="PROKAR_LIPOPROTEIN"/>
    <property type="match status" value="1"/>
</dbReference>
<feature type="chain" id="PRO_5014624056" description="EfeO-type cupredoxin-like domain-containing protein" evidence="1">
    <location>
        <begin position="20"/>
        <end position="170"/>
    </location>
</feature>
<keyword evidence="1" id="KW-0732">Signal</keyword>
<reference evidence="3" key="1">
    <citation type="submission" date="2017-09" db="EMBL/GenBank/DDBJ databases">
        <title>Depth-based differentiation of microbial function through sediment-hosted aquifers and enrichment of novel symbionts in the deep terrestrial subsurface.</title>
        <authorList>
            <person name="Probst A.J."/>
            <person name="Ladd B."/>
            <person name="Jarett J.K."/>
            <person name="Geller-Mcgrath D.E."/>
            <person name="Sieber C.M.K."/>
            <person name="Emerson J.B."/>
            <person name="Anantharaman K."/>
            <person name="Thomas B.C."/>
            <person name="Malmstrom R."/>
            <person name="Stieglmeier M."/>
            <person name="Klingl A."/>
            <person name="Woyke T."/>
            <person name="Ryan C.M."/>
            <person name="Banfield J.F."/>
        </authorList>
    </citation>
    <scope>NUCLEOTIDE SEQUENCE [LARGE SCALE GENOMIC DNA]</scope>
</reference>
<dbReference type="Proteomes" id="UP000230078">
    <property type="component" value="Unassembled WGS sequence"/>
</dbReference>
<organism evidence="2 3">
    <name type="scientific">Candidatus Magasanikbacteria bacterium CG_4_10_14_0_2_um_filter_41_31</name>
    <dbReference type="NCBI Taxonomy" id="1974639"/>
    <lineage>
        <taxon>Bacteria</taxon>
        <taxon>Candidatus Magasanikiibacteriota</taxon>
    </lineage>
</organism>
<name>A0A2M7V3G4_9BACT</name>
<dbReference type="AlphaFoldDB" id="A0A2M7V3G4"/>
<gene>
    <name evidence="2" type="ORF">COX83_02925</name>
</gene>
<protein>
    <recommendedName>
        <fullName evidence="4">EfeO-type cupredoxin-like domain-containing protein</fullName>
    </recommendedName>
</protein>
<comment type="caution">
    <text evidence="2">The sequence shown here is derived from an EMBL/GenBank/DDBJ whole genome shotgun (WGS) entry which is preliminary data.</text>
</comment>
<evidence type="ECO:0000313" key="3">
    <source>
        <dbReference type="Proteomes" id="UP000230078"/>
    </source>
</evidence>
<feature type="signal peptide" evidence="1">
    <location>
        <begin position="1"/>
        <end position="19"/>
    </location>
</feature>